<feature type="transmembrane region" description="Helical" evidence="6">
    <location>
        <begin position="234"/>
        <end position="265"/>
    </location>
</feature>
<feature type="transmembrane region" description="Helical" evidence="6">
    <location>
        <begin position="72"/>
        <end position="92"/>
    </location>
</feature>
<dbReference type="Pfam" id="PF02653">
    <property type="entry name" value="BPD_transp_2"/>
    <property type="match status" value="1"/>
</dbReference>
<feature type="transmembrane region" description="Helical" evidence="6">
    <location>
        <begin position="6"/>
        <end position="26"/>
    </location>
</feature>
<dbReference type="EMBL" id="AWQU01000080">
    <property type="protein sequence ID" value="KFB07494.1"/>
    <property type="molecule type" value="Genomic_DNA"/>
</dbReference>
<dbReference type="Gene3D" id="1.10.3470.10">
    <property type="entry name" value="ABC transporter involved in vitamin B12 uptake, BtuC"/>
    <property type="match status" value="1"/>
</dbReference>
<dbReference type="GO" id="GO:0005886">
    <property type="term" value="C:plasma membrane"/>
    <property type="evidence" value="ECO:0007669"/>
    <property type="project" value="UniProtKB-SubCell"/>
</dbReference>
<evidence type="ECO:0000256" key="3">
    <source>
        <dbReference type="ARBA" id="ARBA00022692"/>
    </source>
</evidence>
<dbReference type="GeneID" id="96867206"/>
<reference evidence="7 8" key="1">
    <citation type="journal article" date="2014" name="PLoS ONE">
        <title>Reduction of Hydrogen Peroxide Accumulation and Toxicity by a Catalase from Mycoplasma iowae.</title>
        <authorList>
            <person name="Pritchard R.E."/>
            <person name="Prassinos A.J."/>
            <person name="Osborne J.D."/>
            <person name="Raviv Z."/>
            <person name="Balish M.F."/>
        </authorList>
    </citation>
    <scope>NUCLEOTIDE SEQUENCE [LARGE SCALE GENOMIC DNA]</scope>
    <source>
        <strain evidence="7 8">DK-CPA</strain>
    </source>
</reference>
<evidence type="ECO:0000256" key="5">
    <source>
        <dbReference type="ARBA" id="ARBA00023136"/>
    </source>
</evidence>
<feature type="transmembrane region" description="Helical" evidence="6">
    <location>
        <begin position="104"/>
        <end position="122"/>
    </location>
</feature>
<evidence type="ECO:0000256" key="1">
    <source>
        <dbReference type="ARBA" id="ARBA00004651"/>
    </source>
</evidence>
<evidence type="ECO:0000256" key="6">
    <source>
        <dbReference type="SAM" id="Phobius"/>
    </source>
</evidence>
<keyword evidence="2" id="KW-1003">Cell membrane</keyword>
<name>A0A084U3F8_MALIO</name>
<dbReference type="AlphaFoldDB" id="A0A084U3F8"/>
<dbReference type="RefSeq" id="WP_004024602.1">
    <property type="nucleotide sequence ID" value="NZ_AWQU01000080.1"/>
</dbReference>
<dbReference type="CDD" id="cd06580">
    <property type="entry name" value="TM_PBP1_transp_TpRbsC_like"/>
    <property type="match status" value="1"/>
</dbReference>
<evidence type="ECO:0000313" key="7">
    <source>
        <dbReference type="EMBL" id="KFB07494.1"/>
    </source>
</evidence>
<sequence length="312" mass="33482">MFDFAQLFDIALLFFAVLSLGSLSGFFSERAGIVNIGINGMMIFGALFYTIFGGLMNGGSLGNNLGGNAGNWTFFIAMILASLCTIVVGLLFGYSTIKLKADHIIAGTAINIFGAAIGMFLTNSLGKTLTGNDQLTNPYKEFWKIGDGFFFGSSLLIFFVVLALIVALYVVIKFTKFGLRFVSIGENPNAADSQGINVVKYQWIGIIIASMLAGLGGAIFMFTSTSFNGDVNGIGFLALAIMITGSWRIPLITIVSILFSLLVGFSKIGIQNVNSDVLKIIPYAASLVALVLFSKKIRGPKFAGQHFDKSRR</sequence>
<dbReference type="Proteomes" id="UP000028523">
    <property type="component" value="Unassembled WGS sequence"/>
</dbReference>
<dbReference type="InterPro" id="IPR037294">
    <property type="entry name" value="ABC_BtuC-like"/>
</dbReference>
<protein>
    <submittedName>
        <fullName evidence="7">ABC transporter permease subunit</fullName>
    </submittedName>
</protein>
<dbReference type="PANTHER" id="PTHR43370">
    <property type="entry name" value="SUGAR ABC TRANSPORTER INTEGRAL MEMBRANE PROTEIN-RELATED"/>
    <property type="match status" value="1"/>
</dbReference>
<feature type="transmembrane region" description="Helical" evidence="6">
    <location>
        <begin position="149"/>
        <end position="172"/>
    </location>
</feature>
<feature type="transmembrane region" description="Helical" evidence="6">
    <location>
        <begin position="203"/>
        <end position="222"/>
    </location>
</feature>
<proteinExistence type="predicted"/>
<keyword evidence="5 6" id="KW-0472">Membrane</keyword>
<keyword evidence="3 6" id="KW-0812">Transmembrane</keyword>
<dbReference type="InterPro" id="IPR001851">
    <property type="entry name" value="ABC_transp_permease"/>
</dbReference>
<keyword evidence="8" id="KW-1185">Reference proteome</keyword>
<accession>A0A084U3F8</accession>
<comment type="subcellular location">
    <subcellularLocation>
        <location evidence="1">Cell membrane</location>
        <topology evidence="1">Multi-pass membrane protein</topology>
    </subcellularLocation>
</comment>
<keyword evidence="4 6" id="KW-1133">Transmembrane helix</keyword>
<comment type="caution">
    <text evidence="7">The sequence shown here is derived from an EMBL/GenBank/DDBJ whole genome shotgun (WGS) entry which is preliminary data.</text>
</comment>
<organism evidence="7 8">
    <name type="scientific">Malacoplasma iowae DK-CPA</name>
    <dbReference type="NCBI Taxonomy" id="1394179"/>
    <lineage>
        <taxon>Bacteria</taxon>
        <taxon>Bacillati</taxon>
        <taxon>Mycoplasmatota</taxon>
        <taxon>Mycoplasmoidales</taxon>
        <taxon>Mycoplasmoidaceae</taxon>
        <taxon>Malacoplasma</taxon>
    </lineage>
</organism>
<evidence type="ECO:0000256" key="2">
    <source>
        <dbReference type="ARBA" id="ARBA00022475"/>
    </source>
</evidence>
<gene>
    <name evidence="7" type="ORF">P271_334</name>
</gene>
<dbReference type="GO" id="GO:0022857">
    <property type="term" value="F:transmembrane transporter activity"/>
    <property type="evidence" value="ECO:0007669"/>
    <property type="project" value="InterPro"/>
</dbReference>
<evidence type="ECO:0000313" key="8">
    <source>
        <dbReference type="Proteomes" id="UP000028523"/>
    </source>
</evidence>
<evidence type="ECO:0000256" key="4">
    <source>
        <dbReference type="ARBA" id="ARBA00022989"/>
    </source>
</evidence>
<feature type="transmembrane region" description="Helical" evidence="6">
    <location>
        <begin position="33"/>
        <end position="52"/>
    </location>
</feature>
<dbReference type="PANTHER" id="PTHR43370:SF1">
    <property type="entry name" value="GUANOSINE ABC TRANSPORTER PERMEASE PROTEIN NUPQ"/>
    <property type="match status" value="1"/>
</dbReference>